<accession>A0A0E9NM30</accession>
<evidence type="ECO:0000256" key="1">
    <source>
        <dbReference type="SAM" id="MobiDB-lite"/>
    </source>
</evidence>
<feature type="region of interest" description="Disordered" evidence="1">
    <location>
        <begin position="449"/>
        <end position="472"/>
    </location>
</feature>
<evidence type="ECO:0000313" key="3">
    <source>
        <dbReference type="Proteomes" id="UP000033140"/>
    </source>
</evidence>
<reference evidence="2 3" key="2">
    <citation type="journal article" date="2014" name="J. Gen. Appl. Microbiol.">
        <title>The early diverging ascomycetous budding yeast Saitoella complicata has three histone deacetylases belonging to the Clr6, Hos2, and Rpd3 lineages.</title>
        <authorList>
            <person name="Nishida H."/>
            <person name="Matsumoto T."/>
            <person name="Kondo S."/>
            <person name="Hamamoto M."/>
            <person name="Yoshikawa H."/>
        </authorList>
    </citation>
    <scope>NUCLEOTIDE SEQUENCE [LARGE SCALE GENOMIC DNA]</scope>
    <source>
        <strain evidence="2 3">NRRL Y-17804</strain>
    </source>
</reference>
<feature type="region of interest" description="Disordered" evidence="1">
    <location>
        <begin position="331"/>
        <end position="407"/>
    </location>
</feature>
<feature type="compositionally biased region" description="Polar residues" evidence="1">
    <location>
        <begin position="362"/>
        <end position="371"/>
    </location>
</feature>
<feature type="compositionally biased region" description="Polar residues" evidence="1">
    <location>
        <begin position="70"/>
        <end position="82"/>
    </location>
</feature>
<gene>
    <name evidence="2" type="ORF">G7K_4594-t1</name>
</gene>
<comment type="caution">
    <text evidence="2">The sequence shown here is derived from an EMBL/GenBank/DDBJ whole genome shotgun (WGS) entry which is preliminary data.</text>
</comment>
<sequence length="472" mass="49756">MEPLNPQHISTPSESTSRPAPTIAPLLSTAPVLSASSSDFHVQGSDGEPITSGVAPSTSRLVSAVPDSNPLMQHSPVSSSTPARPPPFGGGPRLEREDTHDNPSDDEDLGVSLFTKDWSAIEPAVLGLVPVDTPPSLRQLITLLVGHSASSEKRIKALEDQVQSLRTSSNSSLLRAQLRDLEGFKSPVDVIENSLGKDFRTPMESPILPRLTMVENVCNTIPKSSTYTAMGQKIADLGSAMEKVKESVSPASISKLVEDSAISALLPSGPLSSAVEKLVSDATTGLVSRTDLGALFDERILPLRDSIQAEALQSIDALAKTVGSIGKKSYSQALGKGESRAPAPAAPPPQDPRPVPIIPPSGGTNIHTPQQHLPRPPSPPDSEPESGDLGKRPLTGFRATPDLTPAEIQTREKLRGEVLCGRSSGRDLRLRGGLRIAEFKDGLFSKWVTPEPNGSATGPEAVPTSTPPPIES</sequence>
<protein>
    <submittedName>
        <fullName evidence="2">Uncharacterized protein</fullName>
    </submittedName>
</protein>
<feature type="region of interest" description="Disordered" evidence="1">
    <location>
        <begin position="1"/>
        <end position="110"/>
    </location>
</feature>
<dbReference type="AlphaFoldDB" id="A0A0E9NM30"/>
<feature type="compositionally biased region" description="Polar residues" evidence="1">
    <location>
        <begin position="7"/>
        <end position="19"/>
    </location>
</feature>
<reference evidence="2 3" key="1">
    <citation type="journal article" date="2011" name="J. Gen. Appl. Microbiol.">
        <title>Draft genome sequencing of the enigmatic yeast Saitoella complicata.</title>
        <authorList>
            <person name="Nishida H."/>
            <person name="Hamamoto M."/>
            <person name="Sugiyama J."/>
        </authorList>
    </citation>
    <scope>NUCLEOTIDE SEQUENCE [LARGE SCALE GENOMIC DNA]</scope>
    <source>
        <strain evidence="2 3">NRRL Y-17804</strain>
    </source>
</reference>
<reference evidence="2 3" key="3">
    <citation type="journal article" date="2015" name="Genome Announc.">
        <title>Draft Genome Sequence of the Archiascomycetous Yeast Saitoella complicata.</title>
        <authorList>
            <person name="Yamauchi K."/>
            <person name="Kondo S."/>
            <person name="Hamamoto M."/>
            <person name="Takahashi Y."/>
            <person name="Ogura Y."/>
            <person name="Hayashi T."/>
            <person name="Nishida H."/>
        </authorList>
    </citation>
    <scope>NUCLEOTIDE SEQUENCE [LARGE SCALE GENOMIC DNA]</scope>
    <source>
        <strain evidence="2 3">NRRL Y-17804</strain>
    </source>
</reference>
<organism evidence="2 3">
    <name type="scientific">Saitoella complicata (strain BCRC 22490 / CBS 7301 / JCM 7358 / NBRC 10748 / NRRL Y-17804)</name>
    <dbReference type="NCBI Taxonomy" id="698492"/>
    <lineage>
        <taxon>Eukaryota</taxon>
        <taxon>Fungi</taxon>
        <taxon>Dikarya</taxon>
        <taxon>Ascomycota</taxon>
        <taxon>Taphrinomycotina</taxon>
        <taxon>Taphrinomycotina incertae sedis</taxon>
        <taxon>Saitoella</taxon>
    </lineage>
</organism>
<name>A0A0E9NM30_SAICN</name>
<proteinExistence type="predicted"/>
<keyword evidence="3" id="KW-1185">Reference proteome</keyword>
<dbReference type="Proteomes" id="UP000033140">
    <property type="component" value="Unassembled WGS sequence"/>
</dbReference>
<feature type="compositionally biased region" description="Pro residues" evidence="1">
    <location>
        <begin position="344"/>
        <end position="359"/>
    </location>
</feature>
<dbReference type="EMBL" id="BACD03000033">
    <property type="protein sequence ID" value="GAO50470.1"/>
    <property type="molecule type" value="Genomic_DNA"/>
</dbReference>
<evidence type="ECO:0000313" key="2">
    <source>
        <dbReference type="EMBL" id="GAO50470.1"/>
    </source>
</evidence>
<feature type="compositionally biased region" description="Basic and acidic residues" evidence="1">
    <location>
        <begin position="93"/>
        <end position="103"/>
    </location>
</feature>